<evidence type="ECO:0000256" key="3">
    <source>
        <dbReference type="ARBA" id="ARBA00022989"/>
    </source>
</evidence>
<sequence>MSDLEHNEPLLSSRSSSTYGSVQDDRDGYDLAKSREIEEDVIPETATYGRNLGWSGAYILIISRVIGSGIFATPGSITKSVGSVGLSLLLWIVGALISACGLSISLEYGTMLPRSGGDKVYLEFTYRHPRFLASTLVAIQAVLLGFTASNCIVFARYAVFALHLESTEFTQKALSVGLLTAITIIHGGFLKTGIFIQNFLGWTKVFLVVFMAASGLYVVIFRPEHADGNTPGMAVFAWDQVWKDSEWNWGIVSTALYKVFYSYAGLANVNNVLNEVKDPVRTLKSVAPIALVTACLLYLLVNIAYFIVIPLDEIKGSGELVAALFFERVFGPSFGRSVLPLAIAVSAAGNVMVVTFALARVNQEIARQGFLPYSRLLSSSLPFNTPLGGLIVHYIPSLLVIAIPPPGDIYAFILDVEGYPGQFAALAVAIGLLLVRIKRPDLHRPFKAWLPAVWLRIALCLALVVAPFIPPKDGGGDVSFFYATYAIVGIGIIVFAVLYWYVVFVVLPRIYGYRIEEEVEVLGDGTSVTNLVHIKND</sequence>
<dbReference type="PANTHER" id="PTHR11785:SF532">
    <property type="entry name" value="TRANSPORTER, PUTATIVE (EUROFUNG)-RELATED"/>
    <property type="match status" value="1"/>
</dbReference>
<dbReference type="PANTHER" id="PTHR11785">
    <property type="entry name" value="AMINO ACID TRANSPORTER"/>
    <property type="match status" value="1"/>
</dbReference>
<evidence type="ECO:0000256" key="6">
    <source>
        <dbReference type="SAM" id="Phobius"/>
    </source>
</evidence>
<feature type="transmembrane region" description="Helical" evidence="6">
    <location>
        <begin position="52"/>
        <end position="72"/>
    </location>
</feature>
<evidence type="ECO:0000256" key="2">
    <source>
        <dbReference type="ARBA" id="ARBA00022692"/>
    </source>
</evidence>
<feature type="transmembrane region" description="Helical" evidence="6">
    <location>
        <begin position="202"/>
        <end position="221"/>
    </location>
</feature>
<evidence type="ECO:0000256" key="1">
    <source>
        <dbReference type="ARBA" id="ARBA00004141"/>
    </source>
</evidence>
<dbReference type="Gene3D" id="1.20.1740.10">
    <property type="entry name" value="Amino acid/polyamine transporter I"/>
    <property type="match status" value="1"/>
</dbReference>
<evidence type="ECO:0000313" key="8">
    <source>
        <dbReference type="Proteomes" id="UP001629113"/>
    </source>
</evidence>
<dbReference type="Proteomes" id="UP001629113">
    <property type="component" value="Unassembled WGS sequence"/>
</dbReference>
<keyword evidence="8" id="KW-1185">Reference proteome</keyword>
<reference evidence="7 8" key="1">
    <citation type="submission" date="2024-06" db="EMBL/GenBank/DDBJ databases">
        <title>Complete genome of Phlyctema vagabunda strain 19-DSS-EL-015.</title>
        <authorList>
            <person name="Fiorenzani C."/>
        </authorList>
    </citation>
    <scope>NUCLEOTIDE SEQUENCE [LARGE SCALE GENOMIC DNA]</scope>
    <source>
        <strain evidence="7 8">19-DSS-EL-015</strain>
    </source>
</reference>
<keyword evidence="2 6" id="KW-0812">Transmembrane</keyword>
<dbReference type="InterPro" id="IPR002293">
    <property type="entry name" value="AA/rel_permease1"/>
</dbReference>
<comment type="subcellular location">
    <subcellularLocation>
        <location evidence="1">Membrane</location>
        <topology evidence="1">Multi-pass membrane protein</topology>
    </subcellularLocation>
</comment>
<dbReference type="Pfam" id="PF13520">
    <property type="entry name" value="AA_permease_2"/>
    <property type="match status" value="1"/>
</dbReference>
<evidence type="ECO:0000256" key="5">
    <source>
        <dbReference type="SAM" id="MobiDB-lite"/>
    </source>
</evidence>
<feature type="transmembrane region" description="Helical" evidence="6">
    <location>
        <begin position="449"/>
        <end position="469"/>
    </location>
</feature>
<feature type="transmembrane region" description="Helical" evidence="6">
    <location>
        <begin position="381"/>
        <end position="403"/>
    </location>
</feature>
<comment type="caution">
    <text evidence="7">The sequence shown here is derived from an EMBL/GenBank/DDBJ whole genome shotgun (WGS) entry which is preliminary data.</text>
</comment>
<keyword evidence="3 6" id="KW-1133">Transmembrane helix</keyword>
<organism evidence="7 8">
    <name type="scientific">Phlyctema vagabunda</name>
    <dbReference type="NCBI Taxonomy" id="108571"/>
    <lineage>
        <taxon>Eukaryota</taxon>
        <taxon>Fungi</taxon>
        <taxon>Dikarya</taxon>
        <taxon>Ascomycota</taxon>
        <taxon>Pezizomycotina</taxon>
        <taxon>Leotiomycetes</taxon>
        <taxon>Helotiales</taxon>
        <taxon>Dermateaceae</taxon>
        <taxon>Phlyctema</taxon>
    </lineage>
</organism>
<evidence type="ECO:0000256" key="4">
    <source>
        <dbReference type="ARBA" id="ARBA00023136"/>
    </source>
</evidence>
<feature type="transmembrane region" description="Helical" evidence="6">
    <location>
        <begin position="176"/>
        <end position="196"/>
    </location>
</feature>
<keyword evidence="4 6" id="KW-0472">Membrane</keyword>
<evidence type="ECO:0000313" key="7">
    <source>
        <dbReference type="EMBL" id="KAL3420296.1"/>
    </source>
</evidence>
<dbReference type="EMBL" id="JBFCZG010000007">
    <property type="protein sequence ID" value="KAL3420296.1"/>
    <property type="molecule type" value="Genomic_DNA"/>
</dbReference>
<feature type="region of interest" description="Disordered" evidence="5">
    <location>
        <begin position="1"/>
        <end position="25"/>
    </location>
</feature>
<feature type="transmembrane region" description="Helical" evidence="6">
    <location>
        <begin position="131"/>
        <end position="155"/>
    </location>
</feature>
<feature type="transmembrane region" description="Helical" evidence="6">
    <location>
        <begin position="481"/>
        <end position="507"/>
    </location>
</feature>
<dbReference type="PIRSF" id="PIRSF006060">
    <property type="entry name" value="AA_transporter"/>
    <property type="match status" value="1"/>
</dbReference>
<accession>A0ABR4PAF7</accession>
<protein>
    <submittedName>
        <fullName evidence="7">Methionine permease</fullName>
    </submittedName>
</protein>
<dbReference type="InterPro" id="IPR050598">
    <property type="entry name" value="AminoAcid_Transporter"/>
</dbReference>
<feature type="transmembrane region" description="Helical" evidence="6">
    <location>
        <begin position="338"/>
        <end position="361"/>
    </location>
</feature>
<proteinExistence type="predicted"/>
<feature type="transmembrane region" description="Helical" evidence="6">
    <location>
        <begin position="419"/>
        <end position="437"/>
    </location>
</feature>
<feature type="transmembrane region" description="Helical" evidence="6">
    <location>
        <begin position="286"/>
        <end position="308"/>
    </location>
</feature>
<name>A0ABR4PAF7_9HELO</name>
<feature type="transmembrane region" description="Helical" evidence="6">
    <location>
        <begin position="84"/>
        <end position="106"/>
    </location>
</feature>
<gene>
    <name evidence="7" type="ORF">PVAG01_08795</name>
</gene>